<reference evidence="4" key="1">
    <citation type="submission" date="2025-05" db="UniProtKB">
        <authorList>
            <consortium name="Ensembl"/>
        </authorList>
    </citation>
    <scope>IDENTIFICATION</scope>
</reference>
<dbReference type="Ensembl" id="ENSDLAT00005072630.1">
    <property type="protein sequence ID" value="ENSDLAP00005071483.1"/>
    <property type="gene ID" value="ENSDLAG00005027704.1"/>
</dbReference>
<dbReference type="InterPro" id="IPR007110">
    <property type="entry name" value="Ig-like_dom"/>
</dbReference>
<dbReference type="InterPro" id="IPR013783">
    <property type="entry name" value="Ig-like_fold"/>
</dbReference>
<proteinExistence type="predicted"/>
<evidence type="ECO:0000256" key="2">
    <source>
        <dbReference type="SAM" id="SignalP"/>
    </source>
</evidence>
<sequence length="396" mass="44114">MSVIAVLSVNMVTANMLLSVFFLSGAFADCPPHTNLFITAPKKMEPLSGSCLQIPCNFRAKQEQDYDSSRETFGVWIKTDHRFGNNPNNVIFNSSKTVNTYPMSITGNLSQKNCTTLFSSLITNYTDTYYFRIETKPFRATAECDPLQITVKDSPPSPRIEISGDLKEKQSVTITCSAFTPCPHSPPKLTWNLQQDSHNQIEENTDGTFTTKIQESITLSDQHDGYNITCSVRYPVNEGKDNKTAEERKTLSVSYAPKDTSVSISPSGLVSAGSWVNLTCSSRAKPPVSRFTWFKNSKDGPMIVSEGQFYSFNVTDGGVYYCVAMNDFGNQSSSWIHLNSAVSSLQWGLAVRGIIVVILICTALCVWWFKWKHQTPQQTQSQRGEELSLQMPVSTN</sequence>
<dbReference type="SUPFAM" id="SSF48726">
    <property type="entry name" value="Immunoglobulin"/>
    <property type="match status" value="2"/>
</dbReference>
<keyword evidence="1" id="KW-0472">Membrane</keyword>
<accession>A0A8P4KE94</accession>
<organism evidence="4 5">
    <name type="scientific">Dicentrarchus labrax</name>
    <name type="common">European seabass</name>
    <name type="synonym">Morone labrax</name>
    <dbReference type="NCBI Taxonomy" id="13489"/>
    <lineage>
        <taxon>Eukaryota</taxon>
        <taxon>Metazoa</taxon>
        <taxon>Chordata</taxon>
        <taxon>Craniata</taxon>
        <taxon>Vertebrata</taxon>
        <taxon>Euteleostomi</taxon>
        <taxon>Actinopterygii</taxon>
        <taxon>Neopterygii</taxon>
        <taxon>Teleostei</taxon>
        <taxon>Neoteleostei</taxon>
        <taxon>Acanthomorphata</taxon>
        <taxon>Eupercaria</taxon>
        <taxon>Moronidae</taxon>
        <taxon>Dicentrarchus</taxon>
    </lineage>
</organism>
<feature type="domain" description="Ig-like" evidence="3">
    <location>
        <begin position="257"/>
        <end position="343"/>
    </location>
</feature>
<dbReference type="PANTHER" id="PTHR46484">
    <property type="entry name" value="SI:CH211-171H4.5-RELATED"/>
    <property type="match status" value="1"/>
</dbReference>
<dbReference type="Gene3D" id="2.60.40.10">
    <property type="entry name" value="Immunoglobulins"/>
    <property type="match status" value="3"/>
</dbReference>
<keyword evidence="1" id="KW-1133">Transmembrane helix</keyword>
<evidence type="ECO:0000313" key="4">
    <source>
        <dbReference type="Ensembl" id="ENSDLAP00005080966.1"/>
    </source>
</evidence>
<evidence type="ECO:0000256" key="1">
    <source>
        <dbReference type="SAM" id="Phobius"/>
    </source>
</evidence>
<dbReference type="PROSITE" id="PS50835">
    <property type="entry name" value="IG_LIKE"/>
    <property type="match status" value="2"/>
</dbReference>
<dbReference type="InterPro" id="IPR036179">
    <property type="entry name" value="Ig-like_dom_sf"/>
</dbReference>
<evidence type="ECO:0000313" key="5">
    <source>
        <dbReference type="Proteomes" id="UP000694389"/>
    </source>
</evidence>
<feature type="transmembrane region" description="Helical" evidence="1">
    <location>
        <begin position="347"/>
        <end position="369"/>
    </location>
</feature>
<dbReference type="InterPro" id="IPR003599">
    <property type="entry name" value="Ig_sub"/>
</dbReference>
<feature type="chain" id="PRO_5044693230" description="Ig-like domain-containing protein" evidence="2">
    <location>
        <begin position="29"/>
        <end position="396"/>
    </location>
</feature>
<dbReference type="Proteomes" id="UP000694389">
    <property type="component" value="Unassembled WGS sequence"/>
</dbReference>
<keyword evidence="5" id="KW-1185">Reference proteome</keyword>
<dbReference type="SMART" id="SM00409">
    <property type="entry name" value="IG"/>
    <property type="match status" value="3"/>
</dbReference>
<dbReference type="PANTHER" id="PTHR46484:SF8">
    <property type="entry name" value="B-CELL RECEPTOR CD22-LIKE-RELATED"/>
    <property type="match status" value="1"/>
</dbReference>
<keyword evidence="2" id="KW-0732">Signal</keyword>
<name>A0A8P4KE94_DICLA</name>
<feature type="domain" description="Ig-like" evidence="3">
    <location>
        <begin position="158"/>
        <end position="252"/>
    </location>
</feature>
<dbReference type="Ensembl" id="ENSDLAT00005073389.1">
    <property type="protein sequence ID" value="ENSDLAP00005080966.1"/>
    <property type="gene ID" value="ENSDLAG00005027704.1"/>
</dbReference>
<feature type="signal peptide" evidence="2">
    <location>
        <begin position="1"/>
        <end position="28"/>
    </location>
</feature>
<evidence type="ECO:0000259" key="3">
    <source>
        <dbReference type="PROSITE" id="PS50835"/>
    </source>
</evidence>
<dbReference type="AlphaFoldDB" id="A0A8P4KE94"/>
<dbReference type="GeneTree" id="ENSGT01150000286924"/>
<dbReference type="Pfam" id="PF13895">
    <property type="entry name" value="Ig_2"/>
    <property type="match status" value="1"/>
</dbReference>
<keyword evidence="1" id="KW-0812">Transmembrane</keyword>
<protein>
    <recommendedName>
        <fullName evidence="3">Ig-like domain-containing protein</fullName>
    </recommendedName>
</protein>